<dbReference type="GO" id="GO:0001522">
    <property type="term" value="P:pseudouridine synthesis"/>
    <property type="evidence" value="ECO:0007669"/>
    <property type="project" value="InterPro"/>
</dbReference>
<protein>
    <submittedName>
        <fullName evidence="5">tRNA pseudouridine(13) synthase TruD</fullName>
    </submittedName>
</protein>
<accession>A0A7J3MXY7</accession>
<dbReference type="GO" id="GO:0003723">
    <property type="term" value="F:RNA binding"/>
    <property type="evidence" value="ECO:0007669"/>
    <property type="project" value="InterPro"/>
</dbReference>
<dbReference type="InterPro" id="IPR042214">
    <property type="entry name" value="TruD_catalytic"/>
</dbReference>
<dbReference type="SUPFAM" id="SSF55120">
    <property type="entry name" value="Pseudouridine synthase"/>
    <property type="match status" value="1"/>
</dbReference>
<sequence length="394" mass="46121">MEIHMIKHLVSKHFLDIALGMYTYTYPEASDMEIEVSIPRSYGFMVYEIVNGIGLDVLSRDYGSVDLCHNKYIYVVKKINVDSYTLCRLLKKRLRCRSSEILGLKDTEAVAHQIVILYGCRAPVKELRLEMKERYIEAFLWQCDTEVIHNGNKFMIKLSVDPDNVNVIMDRLDVVKKYGGRFLNFFGYQRFGSRRPITHMLGKLLVKKNWDLFIEILCKYSFSTQYLVANKRGYTFCNLRYRYEDPLTFIKKAIPRDYLRLFIEAYQSYLFNVVLSKLWIEMLSNRSIENTLSVMNSTYRYMPIVGSRINIQQPGIKEVAEEVLDVEGIEPKDFILKELGIESRGDFRESIAYARDICVDSERNEIKISFILDRGSYASIFIREIVRSNPLLVT</sequence>
<feature type="domain" description="TRUD" evidence="3">
    <location>
        <begin position="181"/>
        <end position="353"/>
    </location>
</feature>
<proteinExistence type="inferred from homology"/>
<dbReference type="Gene3D" id="1.10.1510.30">
    <property type="match status" value="1"/>
</dbReference>
<dbReference type="AlphaFoldDB" id="A0A7J3MXY7"/>
<dbReference type="Gene3D" id="3.30.70.3160">
    <property type="match status" value="1"/>
</dbReference>
<dbReference type="InterPro" id="IPR020103">
    <property type="entry name" value="PsdUridine_synth_cat_dom_sf"/>
</dbReference>
<evidence type="ECO:0000259" key="3">
    <source>
        <dbReference type="PROSITE" id="PS50984"/>
    </source>
</evidence>
<dbReference type="InterPro" id="IPR001656">
    <property type="entry name" value="PsdUridine_synth_TruD"/>
</dbReference>
<evidence type="ECO:0000313" key="5">
    <source>
        <dbReference type="EMBL" id="HGT98309.1"/>
    </source>
</evidence>
<reference evidence="5" key="1">
    <citation type="journal article" date="2020" name="mSystems">
        <title>Genome- and Community-Level Interaction Insights into Carbon Utilization and Element Cycling Functions of Hydrothermarchaeota in Hydrothermal Sediment.</title>
        <authorList>
            <person name="Zhou Z."/>
            <person name="Liu Y."/>
            <person name="Xu W."/>
            <person name="Pan J."/>
            <person name="Luo Z.H."/>
            <person name="Li M."/>
        </authorList>
    </citation>
    <scope>NUCLEOTIDE SEQUENCE [LARGE SCALE GENOMIC DNA]</scope>
    <source>
        <strain evidence="4">SpSt-629</strain>
        <strain evidence="5">SpSt-688</strain>
    </source>
</reference>
<name>A0A7J3MXY7_9CREN</name>
<gene>
    <name evidence="5" type="primary">truD</name>
    <name evidence="4" type="ORF">ENT99_06875</name>
    <name evidence="5" type="ORF">ENU64_02625</name>
</gene>
<comment type="similarity">
    <text evidence="1">Belongs to the pseudouridine synthase TruD family.</text>
</comment>
<evidence type="ECO:0000256" key="2">
    <source>
        <dbReference type="ARBA" id="ARBA00023235"/>
    </source>
</evidence>
<organism evidence="5">
    <name type="scientific">Ignisphaera aggregans</name>
    <dbReference type="NCBI Taxonomy" id="334771"/>
    <lineage>
        <taxon>Archaea</taxon>
        <taxon>Thermoproteota</taxon>
        <taxon>Thermoprotei</taxon>
        <taxon>Desulfurococcales</taxon>
        <taxon>Desulfurococcaceae</taxon>
        <taxon>Ignisphaera</taxon>
    </lineage>
</organism>
<comment type="caution">
    <text evidence="5">The sequence shown here is derived from an EMBL/GenBank/DDBJ whole genome shotgun (WGS) entry which is preliminary data.</text>
</comment>
<dbReference type="InterPro" id="IPR011760">
    <property type="entry name" value="PsdUridine_synth_TruD_insert"/>
</dbReference>
<dbReference type="EMBL" id="DTAU01000132">
    <property type="protein sequence ID" value="HFQ79398.1"/>
    <property type="molecule type" value="Genomic_DNA"/>
</dbReference>
<keyword evidence="2" id="KW-0413">Isomerase</keyword>
<evidence type="ECO:0000256" key="1">
    <source>
        <dbReference type="ARBA" id="ARBA00007953"/>
    </source>
</evidence>
<dbReference type="PANTHER" id="PTHR13326:SF21">
    <property type="entry name" value="PSEUDOURIDYLATE SYNTHASE PUS7L"/>
    <property type="match status" value="1"/>
</dbReference>
<evidence type="ECO:0000313" key="4">
    <source>
        <dbReference type="EMBL" id="HFQ79398.1"/>
    </source>
</evidence>
<dbReference type="EMBL" id="DTDH01000076">
    <property type="protein sequence ID" value="HGT98309.1"/>
    <property type="molecule type" value="Genomic_DNA"/>
</dbReference>
<dbReference type="Gene3D" id="3.30.2350.20">
    <property type="entry name" value="TruD, catalytic domain"/>
    <property type="match status" value="2"/>
</dbReference>
<dbReference type="PROSITE" id="PS50984">
    <property type="entry name" value="TRUD"/>
    <property type="match status" value="1"/>
</dbReference>
<dbReference type="GO" id="GO:0009982">
    <property type="term" value="F:pseudouridine synthase activity"/>
    <property type="evidence" value="ECO:0007669"/>
    <property type="project" value="InterPro"/>
</dbReference>
<dbReference type="Pfam" id="PF01142">
    <property type="entry name" value="TruD"/>
    <property type="match status" value="2"/>
</dbReference>
<dbReference type="PANTHER" id="PTHR13326">
    <property type="entry name" value="TRNA PSEUDOURIDINE SYNTHASE D"/>
    <property type="match status" value="1"/>
</dbReference>